<feature type="chain" id="PRO_5015956595" description="SurA N-terminal domain-containing protein" evidence="3">
    <location>
        <begin position="31"/>
        <end position="334"/>
    </location>
</feature>
<dbReference type="GO" id="GO:0003755">
    <property type="term" value="F:peptidyl-prolyl cis-trans isomerase activity"/>
    <property type="evidence" value="ECO:0007669"/>
    <property type="project" value="UniProtKB-KW"/>
</dbReference>
<accession>A0A2W2BMZ6</accession>
<comment type="caution">
    <text evidence="5">The sequence shown here is derived from an EMBL/GenBank/DDBJ whole genome shotgun (WGS) entry which is preliminary data.</text>
</comment>
<dbReference type="EMBL" id="QKVK01000003">
    <property type="protein sequence ID" value="PZF77227.1"/>
    <property type="molecule type" value="Genomic_DNA"/>
</dbReference>
<dbReference type="AlphaFoldDB" id="A0A2W2BMZ6"/>
<feature type="signal peptide" evidence="3">
    <location>
        <begin position="1"/>
        <end position="30"/>
    </location>
</feature>
<evidence type="ECO:0000256" key="3">
    <source>
        <dbReference type="SAM" id="SignalP"/>
    </source>
</evidence>
<gene>
    <name evidence="5" type="ORF">DK847_07825</name>
</gene>
<proteinExistence type="predicted"/>
<evidence type="ECO:0000259" key="4">
    <source>
        <dbReference type="Pfam" id="PF09312"/>
    </source>
</evidence>
<dbReference type="Proteomes" id="UP000248795">
    <property type="component" value="Unassembled WGS sequence"/>
</dbReference>
<keyword evidence="6" id="KW-1185">Reference proteome</keyword>
<name>A0A2W2BMZ6_9HYPH</name>
<evidence type="ECO:0000256" key="2">
    <source>
        <dbReference type="ARBA" id="ARBA00023110"/>
    </source>
</evidence>
<dbReference type="PANTHER" id="PTHR47637:SF1">
    <property type="entry name" value="CHAPERONE SURA"/>
    <property type="match status" value="1"/>
</dbReference>
<dbReference type="InterPro" id="IPR015391">
    <property type="entry name" value="SurA_N"/>
</dbReference>
<feature type="domain" description="SurA N-terminal" evidence="4">
    <location>
        <begin position="33"/>
        <end position="137"/>
    </location>
</feature>
<reference evidence="6" key="1">
    <citation type="submission" date="2018-06" db="EMBL/GenBank/DDBJ databases">
        <title>Aestuariibacter litoralis strain KCTC 52945T.</title>
        <authorList>
            <person name="Li X."/>
            <person name="Salam N."/>
            <person name="Li J.-L."/>
            <person name="Chen Y.-M."/>
            <person name="Yang Z.-W."/>
            <person name="Zhang L.-Y."/>
            <person name="Han M.-X."/>
            <person name="Xiao M."/>
            <person name="Li W.-J."/>
        </authorList>
    </citation>
    <scope>NUCLEOTIDE SEQUENCE [LARGE SCALE GENOMIC DNA]</scope>
    <source>
        <strain evidence="6">KCTC 52945</strain>
    </source>
</reference>
<evidence type="ECO:0000313" key="6">
    <source>
        <dbReference type="Proteomes" id="UP000248795"/>
    </source>
</evidence>
<dbReference type="RefSeq" id="WP_111197524.1">
    <property type="nucleotide sequence ID" value="NZ_QKVK01000003.1"/>
</dbReference>
<organism evidence="5 6">
    <name type="scientific">Aestuariivirga litoralis</name>
    <dbReference type="NCBI Taxonomy" id="2650924"/>
    <lineage>
        <taxon>Bacteria</taxon>
        <taxon>Pseudomonadati</taxon>
        <taxon>Pseudomonadota</taxon>
        <taxon>Alphaproteobacteria</taxon>
        <taxon>Hyphomicrobiales</taxon>
        <taxon>Aestuariivirgaceae</taxon>
        <taxon>Aestuariivirga</taxon>
    </lineage>
</organism>
<dbReference type="PANTHER" id="PTHR47637">
    <property type="entry name" value="CHAPERONE SURA"/>
    <property type="match status" value="1"/>
</dbReference>
<dbReference type="InterPro" id="IPR050280">
    <property type="entry name" value="OMP_Chaperone_SurA"/>
</dbReference>
<dbReference type="SUPFAM" id="SSF109998">
    <property type="entry name" value="Triger factor/SurA peptide-binding domain-like"/>
    <property type="match status" value="1"/>
</dbReference>
<evidence type="ECO:0000256" key="1">
    <source>
        <dbReference type="ARBA" id="ARBA00022729"/>
    </source>
</evidence>
<keyword evidence="1 3" id="KW-0732">Signal</keyword>
<evidence type="ECO:0000313" key="5">
    <source>
        <dbReference type="EMBL" id="PZF77227.1"/>
    </source>
</evidence>
<protein>
    <recommendedName>
        <fullName evidence="4">SurA N-terminal domain-containing protein</fullName>
    </recommendedName>
</protein>
<sequence>MNWRRLSAAALFAALLAWAPAVLPATPAQAATIIAIVNDQPITELDLTSRIALLEIMDDVPRGGMDKKKALLQLIDQAVKIQEAKRYNLLPSDTDMKDRIKRLAENMKLTVDQLYAKLEAKGVTKQAFIDYVKAGMGFNRIIQGKYAQQVKVSDAEIDAKMAEIKANIGQEQAKIMSDPRMKPITVFTLMEVILPIDGDDPMLMQSRAIEAAQVMQRLKSCNGLKAASEGIFNVKKGKTFEADAAKLPPTMRAALEKGGVGRAVGPMRGKGGIQLIALCGIRKLTPPKPNFTMPTREQIERAVINEKYDKLEEQYLATARDKIYVEYRDPSYAQ</sequence>
<dbReference type="InterPro" id="IPR027304">
    <property type="entry name" value="Trigger_fact/SurA_dom_sf"/>
</dbReference>
<dbReference type="Gene3D" id="1.10.4030.10">
    <property type="entry name" value="Porin chaperone SurA, peptide-binding domain"/>
    <property type="match status" value="1"/>
</dbReference>
<keyword evidence="2" id="KW-0697">Rotamase</keyword>
<keyword evidence="2" id="KW-0413">Isomerase</keyword>
<dbReference type="Pfam" id="PF09312">
    <property type="entry name" value="SurA_N"/>
    <property type="match status" value="1"/>
</dbReference>